<protein>
    <submittedName>
        <fullName evidence="2">Uncharacterized protein</fullName>
    </submittedName>
</protein>
<feature type="transmembrane region" description="Helical" evidence="1">
    <location>
        <begin position="58"/>
        <end position="82"/>
    </location>
</feature>
<feature type="transmembrane region" description="Helical" evidence="1">
    <location>
        <begin position="31"/>
        <end position="52"/>
    </location>
</feature>
<dbReference type="InParanoid" id="H2YPK4"/>
<feature type="transmembrane region" description="Helical" evidence="1">
    <location>
        <begin position="132"/>
        <end position="154"/>
    </location>
</feature>
<dbReference type="Proteomes" id="UP000007875">
    <property type="component" value="Unassembled WGS sequence"/>
</dbReference>
<reference evidence="2" key="2">
    <citation type="submission" date="2025-08" db="UniProtKB">
        <authorList>
            <consortium name="Ensembl"/>
        </authorList>
    </citation>
    <scope>IDENTIFICATION</scope>
</reference>
<evidence type="ECO:0000313" key="3">
    <source>
        <dbReference type="Proteomes" id="UP000007875"/>
    </source>
</evidence>
<feature type="transmembrane region" description="Helical" evidence="1">
    <location>
        <begin position="89"/>
        <end position="112"/>
    </location>
</feature>
<dbReference type="OMA" id="EGIWCGA"/>
<dbReference type="InterPro" id="IPR030417">
    <property type="entry name" value="MS4A"/>
</dbReference>
<reference evidence="2" key="3">
    <citation type="submission" date="2025-09" db="UniProtKB">
        <authorList>
            <consortium name="Ensembl"/>
        </authorList>
    </citation>
    <scope>IDENTIFICATION</scope>
</reference>
<keyword evidence="3" id="KW-1185">Reference proteome</keyword>
<name>H2YPK4_CIOSA</name>
<accession>H2YPK4</accession>
<evidence type="ECO:0000256" key="1">
    <source>
        <dbReference type="SAM" id="Phobius"/>
    </source>
</evidence>
<organism evidence="2 3">
    <name type="scientific">Ciona savignyi</name>
    <name type="common">Pacific transparent sea squirt</name>
    <dbReference type="NCBI Taxonomy" id="51511"/>
    <lineage>
        <taxon>Eukaryota</taxon>
        <taxon>Metazoa</taxon>
        <taxon>Chordata</taxon>
        <taxon>Tunicata</taxon>
        <taxon>Ascidiacea</taxon>
        <taxon>Phlebobranchia</taxon>
        <taxon>Cionidae</taxon>
        <taxon>Ciona</taxon>
    </lineage>
</organism>
<evidence type="ECO:0000313" key="2">
    <source>
        <dbReference type="Ensembl" id="ENSCSAVP00000007262.1"/>
    </source>
</evidence>
<keyword evidence="1" id="KW-0812">Transmembrane</keyword>
<reference evidence="3" key="1">
    <citation type="submission" date="2003-08" db="EMBL/GenBank/DDBJ databases">
        <authorList>
            <person name="Birren B."/>
            <person name="Nusbaum C."/>
            <person name="Abebe A."/>
            <person name="Abouelleil A."/>
            <person name="Adekoya E."/>
            <person name="Ait-zahra M."/>
            <person name="Allen N."/>
            <person name="Allen T."/>
            <person name="An P."/>
            <person name="Anderson M."/>
            <person name="Anderson S."/>
            <person name="Arachchi H."/>
            <person name="Armbruster J."/>
            <person name="Bachantsang P."/>
            <person name="Baldwin J."/>
            <person name="Barry A."/>
            <person name="Bayul T."/>
            <person name="Blitshsteyn B."/>
            <person name="Bloom T."/>
            <person name="Blye J."/>
            <person name="Boguslavskiy L."/>
            <person name="Borowsky M."/>
            <person name="Boukhgalter B."/>
            <person name="Brunache A."/>
            <person name="Butler J."/>
            <person name="Calixte N."/>
            <person name="Calvo S."/>
            <person name="Camarata J."/>
            <person name="Campo K."/>
            <person name="Chang J."/>
            <person name="Cheshatsang Y."/>
            <person name="Citroen M."/>
            <person name="Collymore A."/>
            <person name="Considine T."/>
            <person name="Cook A."/>
            <person name="Cooke P."/>
            <person name="Corum B."/>
            <person name="Cuomo C."/>
            <person name="David R."/>
            <person name="Dawoe T."/>
            <person name="Degray S."/>
            <person name="Dodge S."/>
            <person name="Dooley K."/>
            <person name="Dorje P."/>
            <person name="Dorjee K."/>
            <person name="Dorris L."/>
            <person name="Duffey N."/>
            <person name="Dupes A."/>
            <person name="Elkins T."/>
            <person name="Engels R."/>
            <person name="Erickson J."/>
            <person name="Farina A."/>
            <person name="Faro S."/>
            <person name="Ferreira P."/>
            <person name="Fischer H."/>
            <person name="Fitzgerald M."/>
            <person name="Foley K."/>
            <person name="Gage D."/>
            <person name="Galagan J."/>
            <person name="Gearin G."/>
            <person name="Gnerre S."/>
            <person name="Gnirke A."/>
            <person name="Goyette A."/>
            <person name="Graham J."/>
            <person name="Grandbois E."/>
            <person name="Gyaltsen K."/>
            <person name="Hafez N."/>
            <person name="Hagopian D."/>
            <person name="Hagos B."/>
            <person name="Hall J."/>
            <person name="Hatcher B."/>
            <person name="Heller A."/>
            <person name="Higgins H."/>
            <person name="Honan T."/>
            <person name="Horn A."/>
            <person name="Houde N."/>
            <person name="Hughes L."/>
            <person name="Hulme W."/>
            <person name="Husby E."/>
            <person name="Iliev I."/>
            <person name="Jaffe D."/>
            <person name="Jones C."/>
            <person name="Kamal M."/>
            <person name="Kamat A."/>
            <person name="Kamvysselis M."/>
            <person name="Karlsson E."/>
            <person name="Kells C."/>
            <person name="Kieu A."/>
            <person name="Kisner P."/>
            <person name="Kodira C."/>
            <person name="Kulbokas E."/>
            <person name="Labutti K."/>
            <person name="Lama D."/>
            <person name="Landers T."/>
            <person name="Leger J."/>
            <person name="Levine S."/>
            <person name="Lewis D."/>
            <person name="Lewis T."/>
            <person name="Lindblad-toh K."/>
            <person name="Liu X."/>
            <person name="Lokyitsang T."/>
            <person name="Lokyitsang Y."/>
            <person name="Lucien O."/>
            <person name="Lui A."/>
            <person name="Ma L.J."/>
            <person name="Mabbitt R."/>
            <person name="Macdonald J."/>
            <person name="Maclean C."/>
            <person name="Major J."/>
            <person name="Manning J."/>
            <person name="Marabella R."/>
            <person name="Maru K."/>
            <person name="Matthews C."/>
            <person name="Mauceli E."/>
            <person name="Mccarthy M."/>
            <person name="Mcdonough S."/>
            <person name="Mcghee T."/>
            <person name="Meldrim J."/>
            <person name="Meneus L."/>
            <person name="Mesirov J."/>
            <person name="Mihalev A."/>
            <person name="Mihova T."/>
            <person name="Mikkelsen T."/>
            <person name="Mlenga V."/>
            <person name="Moru K."/>
            <person name="Mozes J."/>
            <person name="Mulrain L."/>
            <person name="Munson G."/>
            <person name="Naylor J."/>
            <person name="Newes C."/>
            <person name="Nguyen C."/>
            <person name="Nguyen N."/>
            <person name="Nguyen T."/>
            <person name="Nicol R."/>
            <person name="Nielsen C."/>
            <person name="Nizzari M."/>
            <person name="Norbu C."/>
            <person name="Norbu N."/>
            <person name="O'donnell P."/>
            <person name="Okoawo O."/>
            <person name="O'leary S."/>
            <person name="Omotosho B."/>
            <person name="O'neill K."/>
            <person name="Osman S."/>
            <person name="Parker S."/>
            <person name="Perrin D."/>
            <person name="Phunkhang P."/>
            <person name="Piqani B."/>
            <person name="Purcell S."/>
            <person name="Rachupka T."/>
            <person name="Ramasamy U."/>
            <person name="Rameau R."/>
            <person name="Ray V."/>
            <person name="Raymond C."/>
            <person name="Retta R."/>
            <person name="Richardson S."/>
            <person name="Rise C."/>
            <person name="Rodriguez J."/>
            <person name="Rogers J."/>
            <person name="Rogov P."/>
            <person name="Rutman M."/>
            <person name="Schupbach R."/>
            <person name="Seaman C."/>
            <person name="Settipalli S."/>
            <person name="Sharpe T."/>
            <person name="Sheridan J."/>
            <person name="Sherpa N."/>
            <person name="Shi J."/>
            <person name="Smirnov S."/>
            <person name="Smith C."/>
            <person name="Sougnez C."/>
            <person name="Spencer B."/>
            <person name="Stalker J."/>
            <person name="Stange-thomann N."/>
            <person name="Stavropoulos S."/>
            <person name="Stetson K."/>
            <person name="Stone C."/>
            <person name="Stone S."/>
            <person name="Stubbs M."/>
            <person name="Talamas J."/>
            <person name="Tchuinga P."/>
            <person name="Tenzing P."/>
            <person name="Tesfaye S."/>
            <person name="Theodore J."/>
            <person name="Thoulutsang Y."/>
            <person name="Topham K."/>
            <person name="Towey S."/>
            <person name="Tsamla T."/>
            <person name="Tsomo N."/>
            <person name="Vallee D."/>
            <person name="Vassiliev H."/>
            <person name="Venkataraman V."/>
            <person name="Vinson J."/>
            <person name="Vo A."/>
            <person name="Wade C."/>
            <person name="Wang S."/>
            <person name="Wangchuk T."/>
            <person name="Wangdi T."/>
            <person name="Whittaker C."/>
            <person name="Wilkinson J."/>
            <person name="Wu Y."/>
            <person name="Wyman D."/>
            <person name="Yadav S."/>
            <person name="Yang S."/>
            <person name="Yang X."/>
            <person name="Yeager S."/>
            <person name="Yee E."/>
            <person name="Young G."/>
            <person name="Zainoun J."/>
            <person name="Zembeck L."/>
            <person name="Zimmer A."/>
            <person name="Zody M."/>
            <person name="Lander E."/>
        </authorList>
    </citation>
    <scope>NUCLEOTIDE SEQUENCE [LARGE SCALE GENOMIC DNA]</scope>
</reference>
<dbReference type="PANTHER" id="PTHR23320">
    <property type="entry name" value="MEMBRANE-SPANNING 4-DOMAINS SUBFAMILY A MS4A -RELATED"/>
    <property type="match status" value="1"/>
</dbReference>
<keyword evidence="1" id="KW-1133">Transmembrane helix</keyword>
<dbReference type="PANTHER" id="PTHR23320:SF165">
    <property type="entry name" value="MARVEL DOMAIN-CONTAINING PROTEIN"/>
    <property type="match status" value="1"/>
</dbReference>
<keyword evidence="1" id="KW-0472">Membrane</keyword>
<proteinExistence type="predicted"/>
<dbReference type="HOGENOM" id="CLU_1239765_0_0_1"/>
<sequence>MHSRNTDSVALIYPSTNQYPGEKHRKTYKGLGITMIIFGSLSAVLGVGTLAIKGINNYYSFDIGEGIWCGALVVLSGSLSIVSSRNPTVCVIALSTVVAVIAGAMGLTLFGLDLTIVVSLLSQNYTYNSAGWIVELSLHGVLSLLGFIEMLLAITLVSYCSSAICCGNLDKPTTCNNEVSDQFLTHGASNFQHQHTVYLPSTVQTNIINTTTPYFNKVRTLFK</sequence>
<dbReference type="GeneTree" id="ENSGT00940000165397"/>
<dbReference type="AlphaFoldDB" id="H2YPK4"/>
<dbReference type="Ensembl" id="ENSCSAVT00000007356.1">
    <property type="protein sequence ID" value="ENSCSAVP00000007262.1"/>
    <property type="gene ID" value="ENSCSAVG00000004338.1"/>
</dbReference>